<dbReference type="Ensembl" id="ENSLACT00000026187.1">
    <property type="protein sequence ID" value="ENSLACP00000023423.1"/>
    <property type="gene ID" value="ENSLACG00000022096.1"/>
</dbReference>
<dbReference type="EMBL" id="AFYH01247889">
    <property type="status" value="NOT_ANNOTATED_CDS"/>
    <property type="molecule type" value="Genomic_DNA"/>
</dbReference>
<dbReference type="EMBL" id="AFYH01247890">
    <property type="status" value="NOT_ANNOTATED_CDS"/>
    <property type="molecule type" value="Genomic_DNA"/>
</dbReference>
<sequence length="309" mass="34392">MCSGNKNSNKMIPMSYPGNHLNSGRQLAQQVPQHFANQYNKPLAGRSKTLGNSQTTWRSNMGDKSIGTAFPKDGVGMSASDGRHNFASVSGVIHTQTSSKIYGQYGTPEPHKKQAKPPEQIQQSRTPGPKTLGSDSAKSELQQWQFKSSGKQNTFNKGQFDSMQDEEVIQKPSTFQIKVAEKGNSLRILTSVIEGMKHWSQYNHKSTLLFEVFAMLDSAVTAGPQGAKNFLLRDGKDTVSCVFYETDRELPRLIRGQIHRCVGNYDKKRNLFKCVSVRSATGPEQRAFPKFVKAANAEMSQYIKTLSEF</sequence>
<evidence type="ECO:0000313" key="2">
    <source>
        <dbReference type="Ensembl" id="ENSLACP00000023423.1"/>
    </source>
</evidence>
<dbReference type="GO" id="GO:0007129">
    <property type="term" value="P:homologous chromosome pairing at meiosis"/>
    <property type="evidence" value="ECO:0007669"/>
    <property type="project" value="InterPro"/>
</dbReference>
<dbReference type="InterPro" id="IPR033536">
    <property type="entry name" value="Spata22"/>
</dbReference>
<reference evidence="3" key="1">
    <citation type="submission" date="2011-08" db="EMBL/GenBank/DDBJ databases">
        <title>The draft genome of Latimeria chalumnae.</title>
        <authorList>
            <person name="Di Palma F."/>
            <person name="Alfoldi J."/>
            <person name="Johnson J."/>
            <person name="Berlin A."/>
            <person name="Gnerre S."/>
            <person name="Jaffe D."/>
            <person name="MacCallum I."/>
            <person name="Young S."/>
            <person name="Walker B.J."/>
            <person name="Lander E."/>
            <person name="Lindblad-Toh K."/>
        </authorList>
    </citation>
    <scope>NUCLEOTIDE SEQUENCE [LARGE SCALE GENOMIC DNA]</scope>
    <source>
        <strain evidence="3">Wild caught</strain>
    </source>
</reference>
<evidence type="ECO:0000313" key="3">
    <source>
        <dbReference type="Proteomes" id="UP000008672"/>
    </source>
</evidence>
<proteinExistence type="predicted"/>
<dbReference type="Proteomes" id="UP000008672">
    <property type="component" value="Unassembled WGS sequence"/>
</dbReference>
<keyword evidence="3" id="KW-1185">Reference proteome</keyword>
<dbReference type="FunCoup" id="M3XL17">
    <property type="interactions" value="39"/>
</dbReference>
<protein>
    <submittedName>
        <fullName evidence="2">Spermatosis associated 22</fullName>
    </submittedName>
</protein>
<dbReference type="HOGENOM" id="CLU_900036_0_0_1"/>
<reference evidence="2" key="2">
    <citation type="submission" date="2025-08" db="UniProtKB">
        <authorList>
            <consortium name="Ensembl"/>
        </authorList>
    </citation>
    <scope>IDENTIFICATION</scope>
</reference>
<dbReference type="GO" id="GO:0000711">
    <property type="term" value="P:meiotic DNA repair synthesis"/>
    <property type="evidence" value="ECO:0007669"/>
    <property type="project" value="InterPro"/>
</dbReference>
<dbReference type="eggNOG" id="ENOG502RNNP">
    <property type="taxonomic scope" value="Eukaryota"/>
</dbReference>
<dbReference type="InParanoid" id="M3XL17"/>
<dbReference type="OMA" id="DATKRWE"/>
<dbReference type="EMBL" id="AFYH01247891">
    <property type="status" value="NOT_ANNOTATED_CDS"/>
    <property type="molecule type" value="Genomic_DNA"/>
</dbReference>
<dbReference type="EMBL" id="AFYH01247892">
    <property type="status" value="NOT_ANNOTATED_CDS"/>
    <property type="molecule type" value="Genomic_DNA"/>
</dbReference>
<dbReference type="AlphaFoldDB" id="M3XL17"/>
<dbReference type="STRING" id="7897.ENSLACP00000023423"/>
<dbReference type="GO" id="GO:0051445">
    <property type="term" value="P:regulation of meiotic cell cycle"/>
    <property type="evidence" value="ECO:0007669"/>
    <property type="project" value="TreeGrafter"/>
</dbReference>
<name>M3XL17_LATCH</name>
<dbReference type="PANTHER" id="PTHR35258:SF1">
    <property type="entry name" value="SPERMATOGENESIS-ASSOCIATED PROTEIN 22"/>
    <property type="match status" value="1"/>
</dbReference>
<gene>
    <name evidence="2" type="primary">LOC102354223</name>
</gene>
<feature type="region of interest" description="Disordered" evidence="1">
    <location>
        <begin position="101"/>
        <end position="158"/>
    </location>
</feature>
<accession>M3XL17</accession>
<dbReference type="GeneTree" id="ENSGT00390000018151"/>
<feature type="region of interest" description="Disordered" evidence="1">
    <location>
        <begin position="43"/>
        <end position="64"/>
    </location>
</feature>
<organism evidence="2 3">
    <name type="scientific">Latimeria chalumnae</name>
    <name type="common">Coelacanth</name>
    <dbReference type="NCBI Taxonomy" id="7897"/>
    <lineage>
        <taxon>Eukaryota</taxon>
        <taxon>Metazoa</taxon>
        <taxon>Chordata</taxon>
        <taxon>Craniata</taxon>
        <taxon>Vertebrata</taxon>
        <taxon>Euteleostomi</taxon>
        <taxon>Coelacanthiformes</taxon>
        <taxon>Coelacanthidae</taxon>
        <taxon>Latimeria</taxon>
    </lineage>
</organism>
<dbReference type="PANTHER" id="PTHR35258">
    <property type="entry name" value="SPERMATOGENESIS-ASSOCIATED PROTEIN 22"/>
    <property type="match status" value="1"/>
</dbReference>
<feature type="compositionally biased region" description="Polar residues" evidence="1">
    <location>
        <begin position="49"/>
        <end position="59"/>
    </location>
</feature>
<reference evidence="2" key="3">
    <citation type="submission" date="2025-09" db="UniProtKB">
        <authorList>
            <consortium name="Ensembl"/>
        </authorList>
    </citation>
    <scope>IDENTIFICATION</scope>
</reference>
<evidence type="ECO:0000256" key="1">
    <source>
        <dbReference type="SAM" id="MobiDB-lite"/>
    </source>
</evidence>
<dbReference type="GO" id="GO:0007276">
    <property type="term" value="P:gamete generation"/>
    <property type="evidence" value="ECO:0007669"/>
    <property type="project" value="InterPro"/>
</dbReference>
<dbReference type="OrthoDB" id="10028206at2759"/>
<feature type="compositionally biased region" description="Polar residues" evidence="1">
    <location>
        <begin position="133"/>
        <end position="158"/>
    </location>
</feature>